<evidence type="ECO:0000256" key="2">
    <source>
        <dbReference type="ARBA" id="ARBA00022676"/>
    </source>
</evidence>
<accession>A0A382L849</accession>
<proteinExistence type="inferred from homology"/>
<name>A0A382L849_9ZZZZ</name>
<evidence type="ECO:0000259" key="4">
    <source>
        <dbReference type="Pfam" id="PF00535"/>
    </source>
</evidence>
<reference evidence="5" key="1">
    <citation type="submission" date="2018-05" db="EMBL/GenBank/DDBJ databases">
        <authorList>
            <person name="Lanie J.A."/>
            <person name="Ng W.-L."/>
            <person name="Kazmierczak K.M."/>
            <person name="Andrzejewski T.M."/>
            <person name="Davidsen T.M."/>
            <person name="Wayne K.J."/>
            <person name="Tettelin H."/>
            <person name="Glass J.I."/>
            <person name="Rusch D."/>
            <person name="Podicherti R."/>
            <person name="Tsui H.-C.T."/>
            <person name="Winkler M.E."/>
        </authorList>
    </citation>
    <scope>NUCLEOTIDE SEQUENCE</scope>
</reference>
<dbReference type="SUPFAM" id="SSF53448">
    <property type="entry name" value="Nucleotide-diphospho-sugar transferases"/>
    <property type="match status" value="1"/>
</dbReference>
<evidence type="ECO:0000256" key="1">
    <source>
        <dbReference type="ARBA" id="ARBA00006739"/>
    </source>
</evidence>
<dbReference type="AlphaFoldDB" id="A0A382L849"/>
<feature type="non-terminal residue" evidence="5">
    <location>
        <position position="151"/>
    </location>
</feature>
<keyword evidence="2" id="KW-0328">Glycosyltransferase</keyword>
<comment type="similarity">
    <text evidence="1">Belongs to the glycosyltransferase 2 family.</text>
</comment>
<dbReference type="Gene3D" id="3.90.550.10">
    <property type="entry name" value="Spore Coat Polysaccharide Biosynthesis Protein SpsA, Chain A"/>
    <property type="match status" value="1"/>
</dbReference>
<gene>
    <name evidence="5" type="ORF">METZ01_LOCUS284839</name>
</gene>
<organism evidence="5">
    <name type="scientific">marine metagenome</name>
    <dbReference type="NCBI Taxonomy" id="408172"/>
    <lineage>
        <taxon>unclassified sequences</taxon>
        <taxon>metagenomes</taxon>
        <taxon>ecological metagenomes</taxon>
    </lineage>
</organism>
<dbReference type="PANTHER" id="PTHR43179">
    <property type="entry name" value="RHAMNOSYLTRANSFERASE WBBL"/>
    <property type="match status" value="1"/>
</dbReference>
<dbReference type="PANTHER" id="PTHR43179:SF12">
    <property type="entry name" value="GALACTOFURANOSYLTRANSFERASE GLFT2"/>
    <property type="match status" value="1"/>
</dbReference>
<sequence length="151" mass="16230">MSSLEQHTASDGIHVIVVDDGNEGEALQEARTKHPSAEVLQNTQRLGFTGSCNAGLAATSTPFALLLNDDTEVTEGWLPPLLAAMDADPTVAVCQPKLRSASRPTFFDYSGGAGGYIDSLGFTFCRGRLFDVVEEDEGQYDEQVPLFWVCG</sequence>
<dbReference type="InterPro" id="IPR001173">
    <property type="entry name" value="Glyco_trans_2-like"/>
</dbReference>
<evidence type="ECO:0000256" key="3">
    <source>
        <dbReference type="ARBA" id="ARBA00022679"/>
    </source>
</evidence>
<evidence type="ECO:0000313" key="5">
    <source>
        <dbReference type="EMBL" id="SVC31985.1"/>
    </source>
</evidence>
<dbReference type="Pfam" id="PF00535">
    <property type="entry name" value="Glycos_transf_2"/>
    <property type="match status" value="1"/>
</dbReference>
<keyword evidence="3" id="KW-0808">Transferase</keyword>
<feature type="domain" description="Glycosyltransferase 2-like" evidence="4">
    <location>
        <begin position="5"/>
        <end position="99"/>
    </location>
</feature>
<dbReference type="EMBL" id="UINC01084914">
    <property type="protein sequence ID" value="SVC31985.1"/>
    <property type="molecule type" value="Genomic_DNA"/>
</dbReference>
<dbReference type="InterPro" id="IPR029044">
    <property type="entry name" value="Nucleotide-diphossugar_trans"/>
</dbReference>
<protein>
    <recommendedName>
        <fullName evidence="4">Glycosyltransferase 2-like domain-containing protein</fullName>
    </recommendedName>
</protein>
<dbReference type="GO" id="GO:0016757">
    <property type="term" value="F:glycosyltransferase activity"/>
    <property type="evidence" value="ECO:0007669"/>
    <property type="project" value="UniProtKB-KW"/>
</dbReference>